<proteinExistence type="predicted"/>
<accession>A0A3B1BXM4</accession>
<protein>
    <submittedName>
        <fullName evidence="6">Inner membrane protein YbhL</fullName>
    </submittedName>
</protein>
<evidence type="ECO:0000256" key="3">
    <source>
        <dbReference type="ARBA" id="ARBA00022989"/>
    </source>
</evidence>
<feature type="transmembrane region" description="Helical" evidence="5">
    <location>
        <begin position="205"/>
        <end position="225"/>
    </location>
</feature>
<gene>
    <name evidence="6" type="ORF">MNBD_IGNAVI01-498</name>
</gene>
<dbReference type="PANTHER" id="PTHR23291:SF50">
    <property type="entry name" value="PROTEIN LIFEGUARD 4"/>
    <property type="match status" value="1"/>
</dbReference>
<comment type="subcellular location">
    <subcellularLocation>
        <location evidence="1">Membrane</location>
        <topology evidence="1">Multi-pass membrane protein</topology>
    </subcellularLocation>
</comment>
<evidence type="ECO:0000256" key="4">
    <source>
        <dbReference type="ARBA" id="ARBA00023136"/>
    </source>
</evidence>
<dbReference type="CDD" id="cd10432">
    <property type="entry name" value="BI-1-like_bacterial"/>
    <property type="match status" value="1"/>
</dbReference>
<evidence type="ECO:0000256" key="1">
    <source>
        <dbReference type="ARBA" id="ARBA00004141"/>
    </source>
</evidence>
<feature type="transmembrane region" description="Helical" evidence="5">
    <location>
        <begin position="87"/>
        <end position="105"/>
    </location>
</feature>
<dbReference type="EMBL" id="UOGD01000171">
    <property type="protein sequence ID" value="VAX20552.1"/>
    <property type="molecule type" value="Genomic_DNA"/>
</dbReference>
<sequence>MNAEVMAVNAAELEQRSFITKVYKWMGFGLLLTALAAYLAASSESFVYLLTQNSILFYGLIIGELGLVIFLSARIQKMSAEAAAGSFIIYSILNGLTLSLILLLYTGASIASTFLSTALTFGAMSAYGYFTKRDLTTMGSYLYMALIGLIIASVVNMFWANSTLYWIVSYVGILIFVGLTAYDTQKIKKIGATVNMDDEQTTQKLAIMGALALYLDFINLFLMLLRVAGDRR</sequence>
<reference evidence="6" key="1">
    <citation type="submission" date="2018-06" db="EMBL/GenBank/DDBJ databases">
        <authorList>
            <person name="Zhirakovskaya E."/>
        </authorList>
    </citation>
    <scope>NUCLEOTIDE SEQUENCE</scope>
</reference>
<name>A0A3B1BXM4_9ZZZZ</name>
<evidence type="ECO:0000313" key="6">
    <source>
        <dbReference type="EMBL" id="VAX20552.1"/>
    </source>
</evidence>
<keyword evidence="4 5" id="KW-0472">Membrane</keyword>
<dbReference type="InterPro" id="IPR006214">
    <property type="entry name" value="Bax_inhibitor_1-related"/>
</dbReference>
<dbReference type="AlphaFoldDB" id="A0A3B1BXM4"/>
<feature type="transmembrane region" description="Helical" evidence="5">
    <location>
        <begin position="25"/>
        <end position="49"/>
    </location>
</feature>
<organism evidence="6">
    <name type="scientific">hydrothermal vent metagenome</name>
    <dbReference type="NCBI Taxonomy" id="652676"/>
    <lineage>
        <taxon>unclassified sequences</taxon>
        <taxon>metagenomes</taxon>
        <taxon>ecological metagenomes</taxon>
    </lineage>
</organism>
<feature type="transmembrane region" description="Helical" evidence="5">
    <location>
        <begin position="111"/>
        <end position="129"/>
    </location>
</feature>
<evidence type="ECO:0000256" key="2">
    <source>
        <dbReference type="ARBA" id="ARBA00022692"/>
    </source>
</evidence>
<dbReference type="GO" id="GO:0005886">
    <property type="term" value="C:plasma membrane"/>
    <property type="evidence" value="ECO:0007669"/>
    <property type="project" value="TreeGrafter"/>
</dbReference>
<keyword evidence="3 5" id="KW-1133">Transmembrane helix</keyword>
<dbReference type="PANTHER" id="PTHR23291">
    <property type="entry name" value="BAX INHIBITOR-RELATED"/>
    <property type="match status" value="1"/>
</dbReference>
<feature type="transmembrane region" description="Helical" evidence="5">
    <location>
        <begin position="141"/>
        <end position="159"/>
    </location>
</feature>
<feature type="transmembrane region" description="Helical" evidence="5">
    <location>
        <begin position="55"/>
        <end position="75"/>
    </location>
</feature>
<feature type="transmembrane region" description="Helical" evidence="5">
    <location>
        <begin position="165"/>
        <end position="184"/>
    </location>
</feature>
<keyword evidence="2 5" id="KW-0812">Transmembrane</keyword>
<evidence type="ECO:0000256" key="5">
    <source>
        <dbReference type="SAM" id="Phobius"/>
    </source>
</evidence>
<dbReference type="Pfam" id="PF01027">
    <property type="entry name" value="Bax1-I"/>
    <property type="match status" value="1"/>
</dbReference>